<dbReference type="Proteomes" id="UP000260812">
    <property type="component" value="Unassembled WGS sequence"/>
</dbReference>
<evidence type="ECO:0000256" key="6">
    <source>
        <dbReference type="ARBA" id="ARBA00023136"/>
    </source>
</evidence>
<dbReference type="GO" id="GO:0055085">
    <property type="term" value="P:transmembrane transport"/>
    <property type="evidence" value="ECO:0007669"/>
    <property type="project" value="InterPro"/>
</dbReference>
<evidence type="ECO:0000256" key="7">
    <source>
        <dbReference type="RuleBase" id="RU363032"/>
    </source>
</evidence>
<dbReference type="Gene3D" id="1.10.3720.10">
    <property type="entry name" value="MetI-like"/>
    <property type="match status" value="1"/>
</dbReference>
<dbReference type="AlphaFoldDB" id="A0A3E3I8Z1"/>
<dbReference type="InterPro" id="IPR000515">
    <property type="entry name" value="MetI-like"/>
</dbReference>
<keyword evidence="2 7" id="KW-0813">Transport</keyword>
<name>A0A3E3I8Z1_9FIRM</name>
<dbReference type="Pfam" id="PF00528">
    <property type="entry name" value="BPD_transp_1"/>
    <property type="match status" value="1"/>
</dbReference>
<reference evidence="9" key="1">
    <citation type="submission" date="2018-08" db="EMBL/GenBank/DDBJ databases">
        <title>A genome reference for cultivated species of the human gut microbiota.</title>
        <authorList>
            <person name="Zou Y."/>
            <person name="Xue W."/>
            <person name="Luo G."/>
        </authorList>
    </citation>
    <scope>NUCLEOTIDE SEQUENCE [LARGE SCALE GENOMIC DNA]</scope>
    <source>
        <strain evidence="9">TF05-5AC</strain>
    </source>
</reference>
<comment type="similarity">
    <text evidence="7">Belongs to the binding-protein-dependent transport system permease family.</text>
</comment>
<dbReference type="RefSeq" id="WP_117544090.1">
    <property type="nucleotide sequence ID" value="NZ_QVLV01000003.1"/>
</dbReference>
<dbReference type="CDD" id="cd06261">
    <property type="entry name" value="TM_PBP2"/>
    <property type="match status" value="1"/>
</dbReference>
<dbReference type="EMBL" id="QVLV01000003">
    <property type="protein sequence ID" value="RGE63493.1"/>
    <property type="molecule type" value="Genomic_DNA"/>
</dbReference>
<keyword evidence="10" id="KW-1185">Reference proteome</keyword>
<keyword evidence="6 7" id="KW-0472">Membrane</keyword>
<feature type="domain" description="ABC transmembrane type-1" evidence="8">
    <location>
        <begin position="82"/>
        <end position="281"/>
    </location>
</feature>
<keyword evidence="3" id="KW-1003">Cell membrane</keyword>
<organism evidence="9 10">
    <name type="scientific">Eisenbergiella massiliensis</name>
    <dbReference type="NCBI Taxonomy" id="1720294"/>
    <lineage>
        <taxon>Bacteria</taxon>
        <taxon>Bacillati</taxon>
        <taxon>Bacillota</taxon>
        <taxon>Clostridia</taxon>
        <taxon>Lachnospirales</taxon>
        <taxon>Lachnospiraceae</taxon>
        <taxon>Eisenbergiella</taxon>
    </lineage>
</organism>
<evidence type="ECO:0000256" key="1">
    <source>
        <dbReference type="ARBA" id="ARBA00004651"/>
    </source>
</evidence>
<dbReference type="GO" id="GO:0005886">
    <property type="term" value="C:plasma membrane"/>
    <property type="evidence" value="ECO:0007669"/>
    <property type="project" value="UniProtKB-SubCell"/>
</dbReference>
<proteinExistence type="inferred from homology"/>
<feature type="transmembrane region" description="Helical" evidence="7">
    <location>
        <begin position="190"/>
        <end position="213"/>
    </location>
</feature>
<feature type="transmembrane region" description="Helical" evidence="7">
    <location>
        <begin position="261"/>
        <end position="281"/>
    </location>
</feature>
<sequence>MVKEKESTKVKKGTEEKAVTAVAYIVVILLSLLCLFPFMRVISQAFSSDVYVQSGNIILLPKGFTLKHIKFVFGSAAFLRSLWISVASTIVFTFVAMVLTTITAYPLSRSDLAARRPLTLFIVFTMLFNGGIVPTYLVVKQLGILDTFAALIIPQAISAYNTIILITSFRNIPKEYEDAAKVDGASQFKILYKIMVPLNKPSLVVILLFYAVFRWNTWFDALIYTNSKELQTVQLFVKNVIAQGTNAIANGAVAGRSPTTAVKSATVIIAIMPILVVYPFVQKYFVKGVMIGGIKG</sequence>
<evidence type="ECO:0000313" key="10">
    <source>
        <dbReference type="Proteomes" id="UP000260812"/>
    </source>
</evidence>
<dbReference type="PANTHER" id="PTHR43744">
    <property type="entry name" value="ABC TRANSPORTER PERMEASE PROTEIN MG189-RELATED-RELATED"/>
    <property type="match status" value="1"/>
</dbReference>
<comment type="subcellular location">
    <subcellularLocation>
        <location evidence="1 7">Cell membrane</location>
        <topology evidence="1 7">Multi-pass membrane protein</topology>
    </subcellularLocation>
</comment>
<feature type="transmembrane region" description="Helical" evidence="7">
    <location>
        <begin position="148"/>
        <end position="169"/>
    </location>
</feature>
<feature type="transmembrane region" description="Helical" evidence="7">
    <location>
        <begin position="117"/>
        <end position="136"/>
    </location>
</feature>
<evidence type="ECO:0000256" key="2">
    <source>
        <dbReference type="ARBA" id="ARBA00022448"/>
    </source>
</evidence>
<evidence type="ECO:0000256" key="5">
    <source>
        <dbReference type="ARBA" id="ARBA00022989"/>
    </source>
</evidence>
<protein>
    <submittedName>
        <fullName evidence="9">Carbohydrate ABC transporter permease</fullName>
    </submittedName>
</protein>
<evidence type="ECO:0000313" key="9">
    <source>
        <dbReference type="EMBL" id="RGE63493.1"/>
    </source>
</evidence>
<evidence type="ECO:0000256" key="3">
    <source>
        <dbReference type="ARBA" id="ARBA00022475"/>
    </source>
</evidence>
<dbReference type="InterPro" id="IPR035906">
    <property type="entry name" value="MetI-like_sf"/>
</dbReference>
<accession>A0A3E3I8Z1</accession>
<feature type="transmembrane region" description="Helical" evidence="7">
    <location>
        <begin position="82"/>
        <end position="105"/>
    </location>
</feature>
<evidence type="ECO:0000259" key="8">
    <source>
        <dbReference type="PROSITE" id="PS50928"/>
    </source>
</evidence>
<keyword evidence="4 7" id="KW-0812">Transmembrane</keyword>
<keyword evidence="5 7" id="KW-1133">Transmembrane helix</keyword>
<dbReference type="PROSITE" id="PS50928">
    <property type="entry name" value="ABC_TM1"/>
    <property type="match status" value="1"/>
</dbReference>
<dbReference type="SUPFAM" id="SSF161098">
    <property type="entry name" value="MetI-like"/>
    <property type="match status" value="1"/>
</dbReference>
<feature type="transmembrane region" description="Helical" evidence="7">
    <location>
        <begin position="21"/>
        <end position="42"/>
    </location>
</feature>
<comment type="caution">
    <text evidence="9">The sequence shown here is derived from an EMBL/GenBank/DDBJ whole genome shotgun (WGS) entry which is preliminary data.</text>
</comment>
<evidence type="ECO:0000256" key="4">
    <source>
        <dbReference type="ARBA" id="ARBA00022692"/>
    </source>
</evidence>
<gene>
    <name evidence="9" type="ORF">DXC51_05935</name>
</gene>
<dbReference type="GeneID" id="97986430"/>
<dbReference type="PANTHER" id="PTHR43744:SF9">
    <property type="entry name" value="POLYGALACTURONAN_RHAMNOGALACTURONAN TRANSPORT SYSTEM PERMEASE PROTEIN YTCP"/>
    <property type="match status" value="1"/>
</dbReference>